<keyword evidence="3" id="KW-1185">Reference proteome</keyword>
<dbReference type="GO" id="GO:0008757">
    <property type="term" value="F:S-adenosylmethionine-dependent methyltransferase activity"/>
    <property type="evidence" value="ECO:0007669"/>
    <property type="project" value="InterPro"/>
</dbReference>
<dbReference type="InterPro" id="IPR050508">
    <property type="entry name" value="Methyltransf_Superfamily"/>
</dbReference>
<gene>
    <name evidence="2" type="ORF">DPRO_3057</name>
</gene>
<feature type="domain" description="Methyltransferase type 11" evidence="1">
    <location>
        <begin position="13"/>
        <end position="103"/>
    </location>
</feature>
<dbReference type="Pfam" id="PF08241">
    <property type="entry name" value="Methyltransf_11"/>
    <property type="match status" value="1"/>
</dbReference>
<name>A0A2C8FC08_9BACT</name>
<sequence length="208" mass="22969">MEKEAGLAGKNVLEIGCGNGRLTAMYAASAATVIGIEPGVSSIRQAATNVPNVSFLCGTGLELPFNDNVFDIALFSLSLHHHPDYQRALDEAVRVVQKDGLVLVLEPTVQSQIQRLCKVFEDEDSRLCGVRDVLPQCGLEIVSESLFDTYWEFDDFDDVKRYAFSYYNHPPDTSKEQELALFLGSRKHQAPLLLSDTLCLTTLRAQAS</sequence>
<dbReference type="SUPFAM" id="SSF53335">
    <property type="entry name" value="S-adenosyl-L-methionine-dependent methyltransferases"/>
    <property type="match status" value="1"/>
</dbReference>
<protein>
    <submittedName>
        <fullName evidence="2">Putative Methylase</fullName>
    </submittedName>
</protein>
<keyword evidence="2" id="KW-0808">Transferase</keyword>
<dbReference type="EMBL" id="LT907975">
    <property type="protein sequence ID" value="SOB59967.1"/>
    <property type="molecule type" value="Genomic_DNA"/>
</dbReference>
<dbReference type="InterPro" id="IPR013216">
    <property type="entry name" value="Methyltransf_11"/>
</dbReference>
<proteinExistence type="predicted"/>
<reference evidence="3" key="1">
    <citation type="submission" date="2017-09" db="EMBL/GenBank/DDBJ databases">
        <authorList>
            <person name="Regsiter A."/>
            <person name="William W."/>
        </authorList>
    </citation>
    <scope>NUCLEOTIDE SEQUENCE [LARGE SCALE GENOMIC DNA]</scope>
    <source>
        <strain evidence="3">500-1</strain>
    </source>
</reference>
<dbReference type="AlphaFoldDB" id="A0A2C8FC08"/>
<organism evidence="2 3">
    <name type="scientific">Pseudodesulfovibrio profundus</name>
    <dbReference type="NCBI Taxonomy" id="57320"/>
    <lineage>
        <taxon>Bacteria</taxon>
        <taxon>Pseudomonadati</taxon>
        <taxon>Thermodesulfobacteriota</taxon>
        <taxon>Desulfovibrionia</taxon>
        <taxon>Desulfovibrionales</taxon>
        <taxon>Desulfovibrionaceae</taxon>
    </lineage>
</organism>
<evidence type="ECO:0000259" key="1">
    <source>
        <dbReference type="Pfam" id="PF08241"/>
    </source>
</evidence>
<evidence type="ECO:0000313" key="2">
    <source>
        <dbReference type="EMBL" id="SOB59967.1"/>
    </source>
</evidence>
<evidence type="ECO:0000313" key="3">
    <source>
        <dbReference type="Proteomes" id="UP000219215"/>
    </source>
</evidence>
<dbReference type="InterPro" id="IPR029063">
    <property type="entry name" value="SAM-dependent_MTases_sf"/>
</dbReference>
<dbReference type="PANTHER" id="PTHR42912">
    <property type="entry name" value="METHYLTRANSFERASE"/>
    <property type="match status" value="1"/>
</dbReference>
<dbReference type="Gene3D" id="3.40.50.150">
    <property type="entry name" value="Vaccinia Virus protein VP39"/>
    <property type="match status" value="1"/>
</dbReference>
<dbReference type="KEGG" id="pprf:DPRO_3057"/>
<dbReference type="CDD" id="cd02440">
    <property type="entry name" value="AdoMet_MTases"/>
    <property type="match status" value="1"/>
</dbReference>
<keyword evidence="2" id="KW-0489">Methyltransferase</keyword>
<dbReference type="Proteomes" id="UP000219215">
    <property type="component" value="Chromosome DPRO"/>
</dbReference>
<dbReference type="GO" id="GO:0032259">
    <property type="term" value="P:methylation"/>
    <property type="evidence" value="ECO:0007669"/>
    <property type="project" value="UniProtKB-KW"/>
</dbReference>
<accession>A0A2C8FC08</accession>